<evidence type="ECO:0000256" key="1">
    <source>
        <dbReference type="ARBA" id="ARBA00022679"/>
    </source>
</evidence>
<evidence type="ECO:0000256" key="13">
    <source>
        <dbReference type="ARBA" id="ARBA00082119"/>
    </source>
</evidence>
<evidence type="ECO:0000256" key="11">
    <source>
        <dbReference type="ARBA" id="ARBA00077502"/>
    </source>
</evidence>
<keyword evidence="2 15" id="KW-0547">Nucleotide-binding</keyword>
<protein>
    <recommendedName>
        <fullName evidence="9">Ubiquitin-conjugating enzyme E2 H</fullName>
    </recommendedName>
    <alternativeName>
        <fullName evidence="12">(E3-independent) E2 ubiquitin-conjugating enzyme H</fullName>
    </alternativeName>
    <alternativeName>
        <fullName evidence="10">E2 ubiquitin-conjugating enzyme H</fullName>
    </alternativeName>
    <alternativeName>
        <fullName evidence="13">Ubiquitin carrier protein H</fullName>
    </alternativeName>
    <alternativeName>
        <fullName evidence="11">Ubiquitin-protein ligase H</fullName>
    </alternativeName>
</protein>
<organism evidence="19 20">
    <name type="scientific">Helianthus annuus</name>
    <name type="common">Common sunflower</name>
    <dbReference type="NCBI Taxonomy" id="4232"/>
    <lineage>
        <taxon>Eukaryota</taxon>
        <taxon>Viridiplantae</taxon>
        <taxon>Streptophyta</taxon>
        <taxon>Embryophyta</taxon>
        <taxon>Tracheophyta</taxon>
        <taxon>Spermatophyta</taxon>
        <taxon>Magnoliopsida</taxon>
        <taxon>eudicotyledons</taxon>
        <taxon>Gunneridae</taxon>
        <taxon>Pentapetalae</taxon>
        <taxon>asterids</taxon>
        <taxon>campanulids</taxon>
        <taxon>Asterales</taxon>
        <taxon>Asteraceae</taxon>
        <taxon>Asteroideae</taxon>
        <taxon>Heliantheae alliance</taxon>
        <taxon>Heliantheae</taxon>
        <taxon>Helianthus</taxon>
    </lineage>
</organism>
<evidence type="ECO:0000256" key="10">
    <source>
        <dbReference type="ARBA" id="ARBA00076312"/>
    </source>
</evidence>
<dbReference type="CDD" id="cd23797">
    <property type="entry name" value="UBCc_UBE2H"/>
    <property type="match status" value="1"/>
</dbReference>
<sequence length="152" mass="16766">MNTHAGSYAGGLWKVRVELPNDYPYSSPSIGFVNKIYHPNVDEASGTVCVDVLNQTWSPMFDLVNVFENFLPQLLMDPNADDPLNTEAAALILSDKQTYEKRVKEYREQYAKPEDVGVVEDEKTSDEEVSDDGKDSGDDDVGTSVAAGPFDP</sequence>
<evidence type="ECO:0000259" key="17">
    <source>
        <dbReference type="PROSITE" id="PS50127"/>
    </source>
</evidence>
<dbReference type="InterPro" id="IPR023313">
    <property type="entry name" value="UBQ-conjugating_AS"/>
</dbReference>
<dbReference type="Gramene" id="mRNA:HanXRQr2_Chr13g0619281">
    <property type="protein sequence ID" value="mRNA:HanXRQr2_Chr13g0619281"/>
    <property type="gene ID" value="HanXRQr2_Chr13g0619281"/>
</dbReference>
<dbReference type="EMBL" id="CM007902">
    <property type="protein sequence ID" value="OTG03668.1"/>
    <property type="molecule type" value="Genomic_DNA"/>
</dbReference>
<dbReference type="STRING" id="4232.A0A251SXU9"/>
<evidence type="ECO:0000256" key="7">
    <source>
        <dbReference type="ARBA" id="ARBA00060202"/>
    </source>
</evidence>
<dbReference type="EMBL" id="MNCJ02000328">
    <property type="protein sequence ID" value="KAF5776080.1"/>
    <property type="molecule type" value="Genomic_DNA"/>
</dbReference>
<dbReference type="Proteomes" id="UP000215914">
    <property type="component" value="Chromosome 13"/>
</dbReference>
<evidence type="ECO:0000256" key="6">
    <source>
        <dbReference type="ARBA" id="ARBA00022990"/>
    </source>
</evidence>
<evidence type="ECO:0000256" key="8">
    <source>
        <dbReference type="ARBA" id="ARBA00063081"/>
    </source>
</evidence>
<reference evidence="18" key="3">
    <citation type="submission" date="2020-06" db="EMBL/GenBank/DDBJ databases">
        <title>Helianthus annuus Genome sequencing and assembly Release 2.</title>
        <authorList>
            <person name="Gouzy J."/>
            <person name="Langlade N."/>
            <person name="Munos S."/>
        </authorList>
    </citation>
    <scope>NUCLEOTIDE SEQUENCE</scope>
    <source>
        <tissue evidence="18">Leaves</tissue>
    </source>
</reference>
<dbReference type="Gene3D" id="3.10.110.10">
    <property type="entry name" value="Ubiquitin Conjugating Enzyme"/>
    <property type="match status" value="1"/>
</dbReference>
<dbReference type="InterPro" id="IPR000608">
    <property type="entry name" value="UBC"/>
</dbReference>
<keyword evidence="3 15" id="KW-0833">Ubl conjugation pathway</keyword>
<evidence type="ECO:0000313" key="18">
    <source>
        <dbReference type="EMBL" id="KAF5776080.1"/>
    </source>
</evidence>
<keyword evidence="1" id="KW-0808">Transferase</keyword>
<evidence type="ECO:0000256" key="5">
    <source>
        <dbReference type="ARBA" id="ARBA00022843"/>
    </source>
</evidence>
<dbReference type="InterPro" id="IPR016135">
    <property type="entry name" value="UBQ-conjugating_enzyme/RWD"/>
</dbReference>
<dbReference type="PROSITE" id="PS50127">
    <property type="entry name" value="UBC_2"/>
    <property type="match status" value="1"/>
</dbReference>
<dbReference type="SUPFAM" id="SSF54495">
    <property type="entry name" value="UBC-like"/>
    <property type="match status" value="1"/>
</dbReference>
<comment type="subunit">
    <text evidence="8">Interacts with MAEA and WDR26, components of the CTLH complex that contains GID4, RANBP9 and/or RANBP10, MKLN1, MAEA, RMND5A (or alternatively its paralog RMND5B), GID8, ARMC8, WDR26 and YPEL5.</text>
</comment>
<feature type="domain" description="UBC core" evidence="17">
    <location>
        <begin position="1"/>
        <end position="112"/>
    </location>
</feature>
<dbReference type="GO" id="GO:0000209">
    <property type="term" value="P:protein polyubiquitination"/>
    <property type="evidence" value="ECO:0000318"/>
    <property type="project" value="GO_Central"/>
</dbReference>
<comment type="similarity">
    <text evidence="15">Belongs to the ubiquitin-conjugating enzyme family.</text>
</comment>
<evidence type="ECO:0000256" key="16">
    <source>
        <dbReference type="SAM" id="MobiDB-lite"/>
    </source>
</evidence>
<accession>A0A251SXU9</accession>
<dbReference type="FunFam" id="3.10.110.10:FF:000078">
    <property type="entry name" value="ubiquitin-conjugating enzyme E2 H isoform X2"/>
    <property type="match status" value="1"/>
</dbReference>
<gene>
    <name evidence="19" type="ORF">HannXRQ_Chr13g0426631</name>
    <name evidence="18" type="ORF">HanXRQr2_Chr13g0619281</name>
</gene>
<reference evidence="19" key="2">
    <citation type="submission" date="2017-02" db="EMBL/GenBank/DDBJ databases">
        <title>Sunflower complete genome.</title>
        <authorList>
            <person name="Langlade N."/>
            <person name="Munos S."/>
        </authorList>
    </citation>
    <scope>NUCLEOTIDE SEQUENCE [LARGE SCALE GENOMIC DNA]</scope>
    <source>
        <tissue evidence="19">Leaves</tissue>
    </source>
</reference>
<evidence type="ECO:0000256" key="4">
    <source>
        <dbReference type="ARBA" id="ARBA00022840"/>
    </source>
</evidence>
<dbReference type="InParanoid" id="A0A251SXU9"/>
<name>A0A251SXU9_HELAN</name>
<dbReference type="PROSITE" id="PS00183">
    <property type="entry name" value="UBC_1"/>
    <property type="match status" value="1"/>
</dbReference>
<evidence type="ECO:0000256" key="12">
    <source>
        <dbReference type="ARBA" id="ARBA00078369"/>
    </source>
</evidence>
<evidence type="ECO:0000313" key="20">
    <source>
        <dbReference type="Proteomes" id="UP000215914"/>
    </source>
</evidence>
<dbReference type="AlphaFoldDB" id="A0A251SXU9"/>
<proteinExistence type="inferred from homology"/>
<dbReference type="Pfam" id="PF00179">
    <property type="entry name" value="UQ_con"/>
    <property type="match status" value="1"/>
</dbReference>
<keyword evidence="6" id="KW-0007">Acetylation</keyword>
<evidence type="ECO:0000256" key="3">
    <source>
        <dbReference type="ARBA" id="ARBA00022786"/>
    </source>
</evidence>
<keyword evidence="4 15" id="KW-0067">ATP-binding</keyword>
<evidence type="ECO:0000256" key="15">
    <source>
        <dbReference type="RuleBase" id="RU362109"/>
    </source>
</evidence>
<dbReference type="PANTHER" id="PTHR24068">
    <property type="entry name" value="UBIQUITIN-CONJUGATING ENZYME E2"/>
    <property type="match status" value="1"/>
</dbReference>
<evidence type="ECO:0000256" key="14">
    <source>
        <dbReference type="PROSITE-ProRule" id="PRU10133"/>
    </source>
</evidence>
<dbReference type="GO" id="GO:0005524">
    <property type="term" value="F:ATP binding"/>
    <property type="evidence" value="ECO:0007669"/>
    <property type="project" value="UniProtKB-UniRule"/>
</dbReference>
<feature type="region of interest" description="Disordered" evidence="16">
    <location>
        <begin position="110"/>
        <end position="152"/>
    </location>
</feature>
<feature type="active site" description="Glycyl thioester intermediate" evidence="14">
    <location>
        <position position="49"/>
    </location>
</feature>
<feature type="compositionally biased region" description="Acidic residues" evidence="16">
    <location>
        <begin position="117"/>
        <end position="130"/>
    </location>
</feature>
<dbReference type="SMART" id="SM00212">
    <property type="entry name" value="UBCc"/>
    <property type="match status" value="1"/>
</dbReference>
<evidence type="ECO:0000256" key="2">
    <source>
        <dbReference type="ARBA" id="ARBA00022741"/>
    </source>
</evidence>
<evidence type="ECO:0000256" key="9">
    <source>
        <dbReference type="ARBA" id="ARBA00072436"/>
    </source>
</evidence>
<dbReference type="GO" id="GO:0005634">
    <property type="term" value="C:nucleus"/>
    <property type="evidence" value="ECO:0000318"/>
    <property type="project" value="GO_Central"/>
</dbReference>
<reference evidence="18 20" key="1">
    <citation type="journal article" date="2017" name="Nature">
        <title>The sunflower genome provides insights into oil metabolism, flowering and Asterid evolution.</title>
        <authorList>
            <person name="Badouin H."/>
            <person name="Gouzy J."/>
            <person name="Grassa C.J."/>
            <person name="Murat F."/>
            <person name="Staton S.E."/>
            <person name="Cottret L."/>
            <person name="Lelandais-Briere C."/>
            <person name="Owens G.L."/>
            <person name="Carrere S."/>
            <person name="Mayjonade B."/>
            <person name="Legrand L."/>
            <person name="Gill N."/>
            <person name="Kane N.C."/>
            <person name="Bowers J.E."/>
            <person name="Hubner S."/>
            <person name="Bellec A."/>
            <person name="Berard A."/>
            <person name="Berges H."/>
            <person name="Blanchet N."/>
            <person name="Boniface M.C."/>
            <person name="Brunel D."/>
            <person name="Catrice O."/>
            <person name="Chaidir N."/>
            <person name="Claudel C."/>
            <person name="Donnadieu C."/>
            <person name="Faraut T."/>
            <person name="Fievet G."/>
            <person name="Helmstetter N."/>
            <person name="King M."/>
            <person name="Knapp S.J."/>
            <person name="Lai Z."/>
            <person name="Le Paslier M.C."/>
            <person name="Lippi Y."/>
            <person name="Lorenzon L."/>
            <person name="Mandel J.R."/>
            <person name="Marage G."/>
            <person name="Marchand G."/>
            <person name="Marquand E."/>
            <person name="Bret-Mestries E."/>
            <person name="Morien E."/>
            <person name="Nambeesan S."/>
            <person name="Nguyen T."/>
            <person name="Pegot-Espagnet P."/>
            <person name="Pouilly N."/>
            <person name="Raftis F."/>
            <person name="Sallet E."/>
            <person name="Schiex T."/>
            <person name="Thomas J."/>
            <person name="Vandecasteele C."/>
            <person name="Vares D."/>
            <person name="Vear F."/>
            <person name="Vautrin S."/>
            <person name="Crespi M."/>
            <person name="Mangin B."/>
            <person name="Burke J.M."/>
            <person name="Salse J."/>
            <person name="Munos S."/>
            <person name="Vincourt P."/>
            <person name="Rieseberg L.H."/>
            <person name="Langlade N.B."/>
        </authorList>
    </citation>
    <scope>NUCLEOTIDE SEQUENCE [LARGE SCALE GENOMIC DNA]</scope>
    <source>
        <strain evidence="20">cv. SF193</strain>
        <tissue evidence="18">Leaves</tissue>
    </source>
</reference>
<keyword evidence="20" id="KW-1185">Reference proteome</keyword>
<comment type="function">
    <text evidence="7">Accepts ubiquitin from the E1 complex and catalyzes its covalent attachment to other proteins. E2 ubiquitin conjugating enzyme that transfers ubiquitin to MAEA, a core component of the CTLH E3 ubiquitin-protein ligase complex. In vitro catalyzes 'Lys-11'- and 'Lys-48'-linked polyubiquitination. Capable, in vitro, to ubiquitinate histone H2A.</text>
</comment>
<keyword evidence="5" id="KW-0832">Ubl conjugation</keyword>
<dbReference type="GO" id="GO:0061631">
    <property type="term" value="F:ubiquitin conjugating enzyme activity"/>
    <property type="evidence" value="ECO:0000318"/>
    <property type="project" value="GO_Central"/>
</dbReference>
<dbReference type="GO" id="GO:0006511">
    <property type="term" value="P:ubiquitin-dependent protein catabolic process"/>
    <property type="evidence" value="ECO:0000318"/>
    <property type="project" value="GO_Central"/>
</dbReference>
<evidence type="ECO:0000313" key="19">
    <source>
        <dbReference type="EMBL" id="OTG03668.1"/>
    </source>
</evidence>